<dbReference type="OrthoDB" id="5982228at2759"/>
<evidence type="ECO:0000256" key="1">
    <source>
        <dbReference type="ARBA" id="ARBA00004141"/>
    </source>
</evidence>
<dbReference type="Proteomes" id="UP000439903">
    <property type="component" value="Unassembled WGS sequence"/>
</dbReference>
<evidence type="ECO:0000256" key="4">
    <source>
        <dbReference type="ARBA" id="ARBA00022989"/>
    </source>
</evidence>
<gene>
    <name evidence="8" type="ORF">F8M41_016930</name>
</gene>
<dbReference type="PANTHER" id="PTHR43243">
    <property type="entry name" value="INNER MEMBRANE TRANSPORTER YGJI-RELATED"/>
    <property type="match status" value="1"/>
</dbReference>
<dbReference type="GO" id="GO:0015171">
    <property type="term" value="F:amino acid transmembrane transporter activity"/>
    <property type="evidence" value="ECO:0007669"/>
    <property type="project" value="TreeGrafter"/>
</dbReference>
<proteinExistence type="predicted"/>
<evidence type="ECO:0000256" key="6">
    <source>
        <dbReference type="SAM" id="MobiDB-lite"/>
    </source>
</evidence>
<feature type="transmembrane region" description="Helical" evidence="7">
    <location>
        <begin position="267"/>
        <end position="289"/>
    </location>
</feature>
<feature type="transmembrane region" description="Helical" evidence="7">
    <location>
        <begin position="201"/>
        <end position="221"/>
    </location>
</feature>
<feature type="transmembrane region" description="Helical" evidence="7">
    <location>
        <begin position="407"/>
        <end position="426"/>
    </location>
</feature>
<dbReference type="Pfam" id="PF13520">
    <property type="entry name" value="AA_permease_2"/>
    <property type="match status" value="1"/>
</dbReference>
<dbReference type="InterPro" id="IPR002293">
    <property type="entry name" value="AA/rel_permease1"/>
</dbReference>
<reference evidence="8 9" key="1">
    <citation type="journal article" date="2019" name="Environ. Microbiol.">
        <title>At the nexus of three kingdoms: the genome of the mycorrhizal fungus Gigaspora margarita provides insights into plant, endobacterial and fungal interactions.</title>
        <authorList>
            <person name="Venice F."/>
            <person name="Ghignone S."/>
            <person name="Salvioli di Fossalunga A."/>
            <person name="Amselem J."/>
            <person name="Novero M."/>
            <person name="Xianan X."/>
            <person name="Sedzielewska Toro K."/>
            <person name="Morin E."/>
            <person name="Lipzen A."/>
            <person name="Grigoriev I.V."/>
            <person name="Henrissat B."/>
            <person name="Martin F.M."/>
            <person name="Bonfante P."/>
        </authorList>
    </citation>
    <scope>NUCLEOTIDE SEQUENCE [LARGE SCALE GENOMIC DNA]</scope>
    <source>
        <strain evidence="8 9">BEG34</strain>
    </source>
</reference>
<evidence type="ECO:0000313" key="9">
    <source>
        <dbReference type="Proteomes" id="UP000439903"/>
    </source>
</evidence>
<evidence type="ECO:0000256" key="3">
    <source>
        <dbReference type="ARBA" id="ARBA00022692"/>
    </source>
</evidence>
<organism evidence="8 9">
    <name type="scientific">Gigaspora margarita</name>
    <dbReference type="NCBI Taxonomy" id="4874"/>
    <lineage>
        <taxon>Eukaryota</taxon>
        <taxon>Fungi</taxon>
        <taxon>Fungi incertae sedis</taxon>
        <taxon>Mucoromycota</taxon>
        <taxon>Glomeromycotina</taxon>
        <taxon>Glomeromycetes</taxon>
        <taxon>Diversisporales</taxon>
        <taxon>Gigasporaceae</taxon>
        <taxon>Gigaspora</taxon>
    </lineage>
</organism>
<feature type="transmembrane region" description="Helical" evidence="7">
    <location>
        <begin position="228"/>
        <end position="247"/>
    </location>
</feature>
<evidence type="ECO:0000256" key="7">
    <source>
        <dbReference type="SAM" id="Phobius"/>
    </source>
</evidence>
<feature type="transmembrane region" description="Helical" evidence="7">
    <location>
        <begin position="490"/>
        <end position="507"/>
    </location>
</feature>
<sequence>MSDTSDTTNTSPTWNYKFITSGAPKQPNESNFKYNVRKLFTTKTLKSLDEDQKASELKKALSVYELTMIGLGSIIGTGIFVLTGQAAATRAGPAVVLSFLLAGLTASFAALSYSELASMIPISGSSYTYTYATMGELIAWIIGWDLTLEYLVGAATVAVGWSGYFTRFFYDAFGVQLSSSWTSAPITFNNTSNSFELTPGAYFNVPAFTIVILLTIILVVGIKESARVNAMVVTVKVIVIIIFVIAAGTRVNPENYKPFIPPNEGSFSRFGVTGIFAGTSIVFFAFIGFDSISTIAQESKNPQRDLPLSILGSFSIVSVIYIAVCIVLTGVVSYKKLDSSAPISVAVNETGMKWLGVVVDLGAVCGLISVILVSLMGQPRIFLAMAKDGLFLPKIASKVHPRFGTPYIITIIGGIICSIAAALFPIDVLAELTSVGTLLAFFLVNIGVTILRFKAPDAPRKFKVPGGPFIIPMIGAALTLVILATASHASLVRLFIWMAIGLIVYSFHGRRHSKANNSELVNKENKDQDMEMRFLNEDGEQGGNVETSRRTRPTTNV</sequence>
<evidence type="ECO:0000313" key="8">
    <source>
        <dbReference type="EMBL" id="KAF0517317.1"/>
    </source>
</evidence>
<accession>A0A8H4ANP7</accession>
<dbReference type="PANTHER" id="PTHR43243:SF4">
    <property type="entry name" value="CATIONIC AMINO ACID TRANSPORTER 4"/>
    <property type="match status" value="1"/>
</dbReference>
<keyword evidence="9" id="KW-1185">Reference proteome</keyword>
<protein>
    <submittedName>
        <fullName evidence="8">Amino acid transporter</fullName>
    </submittedName>
</protein>
<dbReference type="PIRSF" id="PIRSF006060">
    <property type="entry name" value="AA_transporter"/>
    <property type="match status" value="1"/>
</dbReference>
<keyword evidence="3 7" id="KW-0812">Transmembrane</keyword>
<comment type="subcellular location">
    <subcellularLocation>
        <location evidence="1">Membrane</location>
        <topology evidence="1">Multi-pass membrane protein</topology>
    </subcellularLocation>
</comment>
<keyword evidence="2" id="KW-0813">Transport</keyword>
<feature type="transmembrane region" description="Helical" evidence="7">
    <location>
        <begin position="432"/>
        <end position="453"/>
    </location>
</feature>
<dbReference type="EMBL" id="WTPW01000378">
    <property type="protein sequence ID" value="KAF0517317.1"/>
    <property type="molecule type" value="Genomic_DNA"/>
</dbReference>
<feature type="transmembrane region" description="Helical" evidence="7">
    <location>
        <begin position="94"/>
        <end position="114"/>
    </location>
</feature>
<dbReference type="GO" id="GO:0005886">
    <property type="term" value="C:plasma membrane"/>
    <property type="evidence" value="ECO:0007669"/>
    <property type="project" value="TreeGrafter"/>
</dbReference>
<feature type="transmembrane region" description="Helical" evidence="7">
    <location>
        <begin position="61"/>
        <end position="82"/>
    </location>
</feature>
<evidence type="ECO:0000256" key="5">
    <source>
        <dbReference type="ARBA" id="ARBA00023136"/>
    </source>
</evidence>
<feature type="transmembrane region" description="Helical" evidence="7">
    <location>
        <begin position="310"/>
        <end position="334"/>
    </location>
</feature>
<feature type="transmembrane region" description="Helical" evidence="7">
    <location>
        <begin position="354"/>
        <end position="377"/>
    </location>
</feature>
<evidence type="ECO:0000256" key="2">
    <source>
        <dbReference type="ARBA" id="ARBA00022448"/>
    </source>
</evidence>
<feature type="region of interest" description="Disordered" evidence="6">
    <location>
        <begin position="536"/>
        <end position="557"/>
    </location>
</feature>
<dbReference type="Gene3D" id="1.20.1740.10">
    <property type="entry name" value="Amino acid/polyamine transporter I"/>
    <property type="match status" value="1"/>
</dbReference>
<keyword evidence="4 7" id="KW-1133">Transmembrane helix</keyword>
<comment type="caution">
    <text evidence="8">The sequence shown here is derived from an EMBL/GenBank/DDBJ whole genome shotgun (WGS) entry which is preliminary data.</text>
</comment>
<keyword evidence="5 7" id="KW-0472">Membrane</keyword>
<dbReference type="AlphaFoldDB" id="A0A8H4ANP7"/>
<feature type="transmembrane region" description="Helical" evidence="7">
    <location>
        <begin position="465"/>
        <end position="484"/>
    </location>
</feature>
<name>A0A8H4ANP7_GIGMA</name>